<feature type="binding site" evidence="8">
    <location>
        <begin position="213"/>
        <end position="216"/>
    </location>
    <ligand>
        <name>GTP</name>
        <dbReference type="ChEBI" id="CHEBI:37565"/>
    </ligand>
</feature>
<dbReference type="OrthoDB" id="9807318at2"/>
<dbReference type="PANTHER" id="PTHR11702">
    <property type="entry name" value="DEVELOPMENTALLY REGULATED GTP-BINDING PROTEIN-RELATED"/>
    <property type="match status" value="1"/>
</dbReference>
<dbReference type="Pfam" id="PF01926">
    <property type="entry name" value="MMR_HSR1"/>
    <property type="match status" value="1"/>
</dbReference>
<keyword evidence="4 8" id="KW-0547">Nucleotide-binding</keyword>
<dbReference type="InterPro" id="IPR027417">
    <property type="entry name" value="P-loop_NTPase"/>
</dbReference>
<dbReference type="NCBIfam" id="NF008955">
    <property type="entry name" value="PRK12297.1"/>
    <property type="match status" value="1"/>
</dbReference>
<evidence type="ECO:0000256" key="7">
    <source>
        <dbReference type="ARBA" id="ARBA00023134"/>
    </source>
</evidence>
<dbReference type="STRING" id="1969733.B5V00_11425"/>
<feature type="binding site" evidence="8">
    <location>
        <position position="173"/>
    </location>
    <ligand>
        <name>Mg(2+)</name>
        <dbReference type="ChEBI" id="CHEBI:18420"/>
    </ligand>
</feature>
<name>A0A1X0Y139_9BACT</name>
<keyword evidence="5 8" id="KW-0378">Hydrolase</keyword>
<comment type="caution">
    <text evidence="11">The sequence shown here is derived from an EMBL/GenBank/DDBJ whole genome shotgun (WGS) entry which is preliminary data.</text>
</comment>
<dbReference type="InterPro" id="IPR006169">
    <property type="entry name" value="GTP1_OBG_dom"/>
</dbReference>
<accession>A0A1X0Y139</accession>
<gene>
    <name evidence="8" type="primary">obg</name>
    <name evidence="11" type="ORF">B5V00_11425</name>
</gene>
<feature type="binding site" evidence="8">
    <location>
        <begin position="191"/>
        <end position="195"/>
    </location>
    <ligand>
        <name>GTP</name>
        <dbReference type="ChEBI" id="CHEBI:37565"/>
    </ligand>
</feature>
<dbReference type="InterPro" id="IPR006074">
    <property type="entry name" value="GTP1-OBG_CS"/>
</dbReference>
<dbReference type="InterPro" id="IPR006073">
    <property type="entry name" value="GTP-bd"/>
</dbReference>
<proteinExistence type="inferred from homology"/>
<dbReference type="RefSeq" id="WP_085011011.1">
    <property type="nucleotide sequence ID" value="NZ_NAAD01000014.1"/>
</dbReference>
<evidence type="ECO:0000313" key="11">
    <source>
        <dbReference type="EMBL" id="ORJ58782.1"/>
    </source>
</evidence>
<dbReference type="GO" id="GO:0003924">
    <property type="term" value="F:GTPase activity"/>
    <property type="evidence" value="ECO:0007669"/>
    <property type="project" value="UniProtKB-UniRule"/>
</dbReference>
<keyword evidence="12" id="KW-1185">Reference proteome</keyword>
<feature type="binding site" evidence="8">
    <location>
        <begin position="166"/>
        <end position="173"/>
    </location>
    <ligand>
        <name>GTP</name>
        <dbReference type="ChEBI" id="CHEBI:37565"/>
    </ligand>
</feature>
<evidence type="ECO:0000256" key="6">
    <source>
        <dbReference type="ARBA" id="ARBA00022842"/>
    </source>
</evidence>
<dbReference type="CDD" id="cd01898">
    <property type="entry name" value="Obg"/>
    <property type="match status" value="1"/>
</dbReference>
<dbReference type="PROSITE" id="PS51710">
    <property type="entry name" value="G_OBG"/>
    <property type="match status" value="1"/>
</dbReference>
<dbReference type="InterPro" id="IPR031167">
    <property type="entry name" value="G_OBG"/>
</dbReference>
<reference evidence="11 12" key="1">
    <citation type="submission" date="2017-03" db="EMBL/GenBank/DDBJ databases">
        <title>Genome sequence of Geothermobacter sp. EPR-M, Deep-Sea Iron Reducer.</title>
        <authorList>
            <person name="Tully B."/>
            <person name="Savalia P."/>
            <person name="Abuyen K."/>
            <person name="Baughan C."/>
            <person name="Romero E."/>
            <person name="Ronkowski C."/>
            <person name="Torres B."/>
            <person name="Tremblay J."/>
            <person name="Trujillo A."/>
            <person name="Tyler M."/>
            <person name="Perez-Rodriguez I."/>
            <person name="Amend J."/>
        </authorList>
    </citation>
    <scope>NUCLEOTIDE SEQUENCE [LARGE SCALE GENOMIC DNA]</scope>
    <source>
        <strain evidence="11 12">EPR-M</strain>
    </source>
</reference>
<dbReference type="SUPFAM" id="SSF52540">
    <property type="entry name" value="P-loop containing nucleoside triphosphate hydrolases"/>
    <property type="match status" value="1"/>
</dbReference>
<keyword evidence="2 8" id="KW-0963">Cytoplasm</keyword>
<keyword evidence="3 8" id="KW-0479">Metal-binding</keyword>
<evidence type="ECO:0000259" key="9">
    <source>
        <dbReference type="PROSITE" id="PS51710"/>
    </source>
</evidence>
<dbReference type="InterPro" id="IPR036726">
    <property type="entry name" value="GTP1_OBG_dom_sf"/>
</dbReference>
<feature type="binding site" evidence="8">
    <location>
        <begin position="283"/>
        <end position="286"/>
    </location>
    <ligand>
        <name>GTP</name>
        <dbReference type="ChEBI" id="CHEBI:37565"/>
    </ligand>
</feature>
<dbReference type="GO" id="GO:0005737">
    <property type="term" value="C:cytoplasm"/>
    <property type="evidence" value="ECO:0007669"/>
    <property type="project" value="UniProtKB-SubCell"/>
</dbReference>
<dbReference type="PANTHER" id="PTHR11702:SF31">
    <property type="entry name" value="MITOCHONDRIAL RIBOSOME-ASSOCIATED GTPASE 2"/>
    <property type="match status" value="1"/>
</dbReference>
<dbReference type="GO" id="GO:0005525">
    <property type="term" value="F:GTP binding"/>
    <property type="evidence" value="ECO:0007669"/>
    <property type="project" value="UniProtKB-UniRule"/>
</dbReference>
<dbReference type="PIRSF" id="PIRSF002401">
    <property type="entry name" value="GTP_bd_Obg/CgtA"/>
    <property type="match status" value="1"/>
</dbReference>
<keyword evidence="7 8" id="KW-0342">GTP-binding</keyword>
<comment type="cofactor">
    <cofactor evidence="8">
        <name>Mg(2+)</name>
        <dbReference type="ChEBI" id="CHEBI:18420"/>
    </cofactor>
</comment>
<evidence type="ECO:0000256" key="4">
    <source>
        <dbReference type="ARBA" id="ARBA00022741"/>
    </source>
</evidence>
<feature type="binding site" evidence="8">
    <location>
        <begin position="312"/>
        <end position="314"/>
    </location>
    <ligand>
        <name>GTP</name>
        <dbReference type="ChEBI" id="CHEBI:37565"/>
    </ligand>
</feature>
<dbReference type="AlphaFoldDB" id="A0A1X0Y139"/>
<dbReference type="NCBIfam" id="NF008956">
    <property type="entry name" value="PRK12299.1"/>
    <property type="match status" value="1"/>
</dbReference>
<dbReference type="NCBIfam" id="NF008954">
    <property type="entry name" value="PRK12296.1"/>
    <property type="match status" value="1"/>
</dbReference>
<feature type="binding site" evidence="8">
    <location>
        <position position="193"/>
    </location>
    <ligand>
        <name>Mg(2+)</name>
        <dbReference type="ChEBI" id="CHEBI:18420"/>
    </ligand>
</feature>
<keyword evidence="6 8" id="KW-0460">Magnesium</keyword>
<dbReference type="InterPro" id="IPR045086">
    <property type="entry name" value="OBG_GTPase"/>
</dbReference>
<evidence type="ECO:0000256" key="8">
    <source>
        <dbReference type="HAMAP-Rule" id="MF_01454"/>
    </source>
</evidence>
<dbReference type="Proteomes" id="UP000193136">
    <property type="component" value="Unassembled WGS sequence"/>
</dbReference>
<dbReference type="SUPFAM" id="SSF82051">
    <property type="entry name" value="Obg GTP-binding protein N-terminal domain"/>
    <property type="match status" value="1"/>
</dbReference>
<dbReference type="GO" id="GO:0000287">
    <property type="term" value="F:magnesium ion binding"/>
    <property type="evidence" value="ECO:0007669"/>
    <property type="project" value="InterPro"/>
</dbReference>
<dbReference type="NCBIfam" id="TIGR02729">
    <property type="entry name" value="Obg_CgtA"/>
    <property type="match status" value="1"/>
</dbReference>
<dbReference type="HAMAP" id="MF_01454">
    <property type="entry name" value="GTPase_Obg"/>
    <property type="match status" value="1"/>
</dbReference>
<dbReference type="GO" id="GO:0043022">
    <property type="term" value="F:ribosome binding"/>
    <property type="evidence" value="ECO:0007669"/>
    <property type="project" value="UniProtKB-ARBA"/>
</dbReference>
<dbReference type="FunFam" id="2.70.210.12:FF:000001">
    <property type="entry name" value="GTPase Obg"/>
    <property type="match status" value="1"/>
</dbReference>
<dbReference type="EMBL" id="NAAD01000014">
    <property type="protein sequence ID" value="ORJ58782.1"/>
    <property type="molecule type" value="Genomic_DNA"/>
</dbReference>
<evidence type="ECO:0000313" key="12">
    <source>
        <dbReference type="Proteomes" id="UP000193136"/>
    </source>
</evidence>
<sequence>MNFVDEVKINVKAGDGGRGGLSFRREKFIPRGGPDGGDGGDGGNVILRVDPGLGTLLDLRYKIHYKAKNGAPGLSRNMHGKNGEDCVISVPPGTLVYDDDSGELLADLTGRDDRIVLLKGGMGGRGNARFATSTNRAPRHFQPGTEGEARRLRLELKLLADVGLVGLPNAGKSTLISAISAARPKIADYPFTTLVPNLGVVGFGGYRSFVVADIPGLIEGASDGQGLGSRFLRHIERTDLFLHLVDLSPLQEADPLESFAILNRELGRHNPELADKPQLIALTKQDLTEVRDRTPEVRAHFEQLGYQVFCISAATGEGLEPLVHALGRKLDEQRRSTPETES</sequence>
<evidence type="ECO:0000256" key="3">
    <source>
        <dbReference type="ARBA" id="ARBA00022723"/>
    </source>
</evidence>
<protein>
    <recommendedName>
        <fullName evidence="8">GTPase Obg</fullName>
        <ecNumber evidence="8">3.6.5.-</ecNumber>
    </recommendedName>
    <alternativeName>
        <fullName evidence="8">GTP-binding protein Obg</fullName>
    </alternativeName>
</protein>
<evidence type="ECO:0000259" key="10">
    <source>
        <dbReference type="PROSITE" id="PS51883"/>
    </source>
</evidence>
<feature type="domain" description="Obg" evidence="10">
    <location>
        <begin position="1"/>
        <end position="159"/>
    </location>
</feature>
<dbReference type="InterPro" id="IPR014100">
    <property type="entry name" value="GTP-bd_Obg/CgtA"/>
</dbReference>
<evidence type="ECO:0000256" key="2">
    <source>
        <dbReference type="ARBA" id="ARBA00022490"/>
    </source>
</evidence>
<organism evidence="11 12">
    <name type="scientific">Geothermobacter hydrogeniphilus</name>
    <dbReference type="NCBI Taxonomy" id="1969733"/>
    <lineage>
        <taxon>Bacteria</taxon>
        <taxon>Pseudomonadati</taxon>
        <taxon>Thermodesulfobacteriota</taxon>
        <taxon>Desulfuromonadia</taxon>
        <taxon>Desulfuromonadales</taxon>
        <taxon>Geothermobacteraceae</taxon>
        <taxon>Geothermobacter</taxon>
    </lineage>
</organism>
<comment type="function">
    <text evidence="8">An essential GTPase which binds GTP, GDP and possibly (p)ppGpp with moderate affinity, with high nucleotide exchange rates and a fairly low GTP hydrolysis rate. Plays a role in control of the cell cycle, stress response, ribosome biogenesis and in those bacteria that undergo differentiation, in morphogenesis control.</text>
</comment>
<evidence type="ECO:0000256" key="1">
    <source>
        <dbReference type="ARBA" id="ARBA00007699"/>
    </source>
</evidence>
<dbReference type="Gene3D" id="3.40.50.300">
    <property type="entry name" value="P-loop containing nucleotide triphosphate hydrolases"/>
    <property type="match status" value="1"/>
</dbReference>
<comment type="subunit">
    <text evidence="8">Monomer.</text>
</comment>
<evidence type="ECO:0000256" key="5">
    <source>
        <dbReference type="ARBA" id="ARBA00022801"/>
    </source>
</evidence>
<comment type="similarity">
    <text evidence="1 8">Belongs to the TRAFAC class OBG-HflX-like GTPase superfamily. OBG GTPase family.</text>
</comment>
<dbReference type="PROSITE" id="PS51883">
    <property type="entry name" value="OBG"/>
    <property type="match status" value="1"/>
</dbReference>
<dbReference type="PROSITE" id="PS00905">
    <property type="entry name" value="GTP1_OBG"/>
    <property type="match status" value="1"/>
</dbReference>
<dbReference type="Pfam" id="PF01018">
    <property type="entry name" value="GTP1_OBG"/>
    <property type="match status" value="1"/>
</dbReference>
<dbReference type="PRINTS" id="PR00326">
    <property type="entry name" value="GTP1OBG"/>
</dbReference>
<dbReference type="Gene3D" id="2.70.210.12">
    <property type="entry name" value="GTP1/OBG domain"/>
    <property type="match status" value="1"/>
</dbReference>
<comment type="subcellular location">
    <subcellularLocation>
        <location evidence="8">Cytoplasm</location>
    </subcellularLocation>
</comment>
<dbReference type="GO" id="GO:0042254">
    <property type="term" value="P:ribosome biogenesis"/>
    <property type="evidence" value="ECO:0007669"/>
    <property type="project" value="UniProtKB-UniRule"/>
</dbReference>
<feature type="domain" description="OBG-type G" evidence="9">
    <location>
        <begin position="160"/>
        <end position="331"/>
    </location>
</feature>
<dbReference type="EC" id="3.6.5.-" evidence="8"/>